<keyword evidence="2" id="KW-0732">Signal</keyword>
<dbReference type="STRING" id="662367.SAMN05216167_11493"/>
<sequence length="201" mass="22552">MRLVFRLYVLFIGLLTLPEARAQSTSTVLTLPLDEALPDEFWRFQVGHNPAWASPAYNDKQWINSTPTQLLAQQNQTLEQQVQQRTAALEESLDELHRTQDQLIQREKLASLGELTAGIAPEIQNPLNFVNNFSQVSVELLEELRQEATKASRDRDLVDELLGDLAQNLHESASTEVGLRPLSVACWSTPELALVNAIPLT</sequence>
<dbReference type="AlphaFoldDB" id="A0A1I2AUW7"/>
<name>A0A1I2AUW7_9BACT</name>
<keyword evidence="1" id="KW-0175">Coiled coil</keyword>
<dbReference type="EMBL" id="FOLQ01000014">
    <property type="protein sequence ID" value="SFE47626.1"/>
    <property type="molecule type" value="Genomic_DNA"/>
</dbReference>
<evidence type="ECO:0000256" key="2">
    <source>
        <dbReference type="SAM" id="SignalP"/>
    </source>
</evidence>
<organism evidence="3 4">
    <name type="scientific">Spirosoma endophyticum</name>
    <dbReference type="NCBI Taxonomy" id="662367"/>
    <lineage>
        <taxon>Bacteria</taxon>
        <taxon>Pseudomonadati</taxon>
        <taxon>Bacteroidota</taxon>
        <taxon>Cytophagia</taxon>
        <taxon>Cytophagales</taxon>
        <taxon>Cytophagaceae</taxon>
        <taxon>Spirosoma</taxon>
    </lineage>
</organism>
<feature type="coiled-coil region" evidence="1">
    <location>
        <begin position="71"/>
        <end position="99"/>
    </location>
</feature>
<proteinExistence type="predicted"/>
<evidence type="ECO:0000313" key="4">
    <source>
        <dbReference type="Proteomes" id="UP000198598"/>
    </source>
</evidence>
<dbReference type="RefSeq" id="WP_245776792.1">
    <property type="nucleotide sequence ID" value="NZ_FOLQ01000014.1"/>
</dbReference>
<dbReference type="Proteomes" id="UP000198598">
    <property type="component" value="Unassembled WGS sequence"/>
</dbReference>
<dbReference type="Gene3D" id="1.10.287.130">
    <property type="match status" value="1"/>
</dbReference>
<feature type="chain" id="PRO_5011778667" evidence="2">
    <location>
        <begin position="23"/>
        <end position="201"/>
    </location>
</feature>
<evidence type="ECO:0000313" key="3">
    <source>
        <dbReference type="EMBL" id="SFE47626.1"/>
    </source>
</evidence>
<gene>
    <name evidence="3" type="ORF">SAMN05216167_11493</name>
</gene>
<evidence type="ECO:0000256" key="1">
    <source>
        <dbReference type="SAM" id="Coils"/>
    </source>
</evidence>
<accession>A0A1I2AUW7</accession>
<reference evidence="3 4" key="1">
    <citation type="submission" date="2016-10" db="EMBL/GenBank/DDBJ databases">
        <authorList>
            <person name="de Groot N.N."/>
        </authorList>
    </citation>
    <scope>NUCLEOTIDE SEQUENCE [LARGE SCALE GENOMIC DNA]</scope>
    <source>
        <strain evidence="3 4">DSM 26130</strain>
    </source>
</reference>
<keyword evidence="4" id="KW-1185">Reference proteome</keyword>
<feature type="signal peptide" evidence="2">
    <location>
        <begin position="1"/>
        <end position="22"/>
    </location>
</feature>
<protein>
    <submittedName>
        <fullName evidence="3">Uncharacterized protein</fullName>
    </submittedName>
</protein>